<feature type="transmembrane region" description="Helical" evidence="2">
    <location>
        <begin position="128"/>
        <end position="146"/>
    </location>
</feature>
<name>A0ABU9C0B6_9BURK</name>
<dbReference type="PANTHER" id="PTHR43298:SF2">
    <property type="entry name" value="FMN_FAD EXPORTER YEEO-RELATED"/>
    <property type="match status" value="1"/>
</dbReference>
<feature type="transmembrane region" description="Helical" evidence="2">
    <location>
        <begin position="12"/>
        <end position="31"/>
    </location>
</feature>
<dbReference type="RefSeq" id="WP_341397437.1">
    <property type="nucleotide sequence ID" value="NZ_JBBUTI010000001.1"/>
</dbReference>
<feature type="transmembrane region" description="Helical" evidence="2">
    <location>
        <begin position="390"/>
        <end position="410"/>
    </location>
</feature>
<evidence type="ECO:0000256" key="2">
    <source>
        <dbReference type="SAM" id="Phobius"/>
    </source>
</evidence>
<organism evidence="3 4">
    <name type="scientific">Ideonella margarita</name>
    <dbReference type="NCBI Taxonomy" id="2984191"/>
    <lineage>
        <taxon>Bacteria</taxon>
        <taxon>Pseudomonadati</taxon>
        <taxon>Pseudomonadota</taxon>
        <taxon>Betaproteobacteria</taxon>
        <taxon>Burkholderiales</taxon>
        <taxon>Sphaerotilaceae</taxon>
        <taxon>Ideonella</taxon>
    </lineage>
</organism>
<dbReference type="PANTHER" id="PTHR43298">
    <property type="entry name" value="MULTIDRUG RESISTANCE PROTEIN NORM-RELATED"/>
    <property type="match status" value="1"/>
</dbReference>
<feature type="transmembrane region" description="Helical" evidence="2">
    <location>
        <begin position="425"/>
        <end position="444"/>
    </location>
</feature>
<feature type="transmembrane region" description="Helical" evidence="2">
    <location>
        <begin position="91"/>
        <end position="108"/>
    </location>
</feature>
<keyword evidence="2" id="KW-0472">Membrane</keyword>
<reference evidence="3 4" key="1">
    <citation type="submission" date="2024-04" db="EMBL/GenBank/DDBJ databases">
        <title>Novel species of the genus Ideonella isolated from streams.</title>
        <authorList>
            <person name="Lu H."/>
        </authorList>
    </citation>
    <scope>NUCLEOTIDE SEQUENCE [LARGE SCALE GENOMIC DNA]</scope>
    <source>
        <strain evidence="3 4">LYT19W</strain>
    </source>
</reference>
<dbReference type="EMBL" id="JBBUTI010000001">
    <property type="protein sequence ID" value="MEK8045295.1"/>
    <property type="molecule type" value="Genomic_DNA"/>
</dbReference>
<proteinExistence type="predicted"/>
<keyword evidence="1" id="KW-0813">Transport</keyword>
<dbReference type="Proteomes" id="UP001379945">
    <property type="component" value="Unassembled WGS sequence"/>
</dbReference>
<protein>
    <submittedName>
        <fullName evidence="3">MATE family efflux transporter</fullName>
    </submittedName>
</protein>
<dbReference type="InterPro" id="IPR050222">
    <property type="entry name" value="MATE_MdtK"/>
</dbReference>
<gene>
    <name evidence="3" type="ORF">AACH00_02915</name>
</gene>
<dbReference type="Pfam" id="PF01554">
    <property type="entry name" value="MatE"/>
    <property type="match status" value="2"/>
</dbReference>
<feature type="transmembrane region" description="Helical" evidence="2">
    <location>
        <begin position="190"/>
        <end position="213"/>
    </location>
</feature>
<accession>A0ABU9C0B6</accession>
<feature type="transmembrane region" description="Helical" evidence="2">
    <location>
        <begin position="51"/>
        <end position="70"/>
    </location>
</feature>
<feature type="transmembrane region" description="Helical" evidence="2">
    <location>
        <begin position="243"/>
        <end position="266"/>
    </location>
</feature>
<keyword evidence="2" id="KW-0812">Transmembrane</keyword>
<keyword evidence="4" id="KW-1185">Reference proteome</keyword>
<feature type="transmembrane region" description="Helical" evidence="2">
    <location>
        <begin position="158"/>
        <end position="178"/>
    </location>
</feature>
<feature type="transmembrane region" description="Helical" evidence="2">
    <location>
        <begin position="316"/>
        <end position="338"/>
    </location>
</feature>
<dbReference type="InterPro" id="IPR002528">
    <property type="entry name" value="MATE_fam"/>
</dbReference>
<evidence type="ECO:0000313" key="4">
    <source>
        <dbReference type="Proteomes" id="UP001379945"/>
    </source>
</evidence>
<feature type="transmembrane region" description="Helical" evidence="2">
    <location>
        <begin position="350"/>
        <end position="369"/>
    </location>
</feature>
<comment type="caution">
    <text evidence="3">The sequence shown here is derived from an EMBL/GenBank/DDBJ whole genome shotgun (WGS) entry which is preliminary data.</text>
</comment>
<sequence length="458" mass="47995">MKSLVQDARRILPLAWPVLFGQLAVLAFGTADTVLVARHSQADLAAFAVGAAAYITVFVGLMGVVLAVSPSVGQFFGAKRLEAAGEQFHQGLWLAAGLSVLGSTLLIFPQPFLWMARSTPDVAAGVRGYLLALAVSLPASLLFTAFRAFNTAVSRPKVVMWLQVGGLCVKVPLSMALVSGVPAWGIPELGVTGCGVATACAMWAQWLCAIVVLRKDSFYEKFRLWHAGLQAPRRAALMDLLRLGIPMGAAILIEVSAFSFMALFIARIGTVSVAGHQIAMNLVSMMFMLPLALANATSTLVAQRIGANDLADARRLGWHGVWIGTGLATLVATVVVAARAPIIGLYTRDAATAAAALPLLAWLGIFHVSDALQTISAFVLRAWRIATVPMVIYAGALWGVGLGGGYWLAFNVSGQVPAALQGAPGFWAAATAGLLVAGVGLAGFKRWVLRLPGVLSAS</sequence>
<dbReference type="NCBIfam" id="TIGR00797">
    <property type="entry name" value="matE"/>
    <property type="match status" value="1"/>
</dbReference>
<evidence type="ECO:0000256" key="1">
    <source>
        <dbReference type="ARBA" id="ARBA00022448"/>
    </source>
</evidence>
<dbReference type="CDD" id="cd13131">
    <property type="entry name" value="MATE_NorM_like"/>
    <property type="match status" value="1"/>
</dbReference>
<evidence type="ECO:0000313" key="3">
    <source>
        <dbReference type="EMBL" id="MEK8045295.1"/>
    </source>
</evidence>
<keyword evidence="2" id="KW-1133">Transmembrane helix</keyword>
<feature type="transmembrane region" description="Helical" evidence="2">
    <location>
        <begin position="278"/>
        <end position="296"/>
    </location>
</feature>